<keyword evidence="3" id="KW-0430">Lectin</keyword>
<dbReference type="GO" id="GO:0004560">
    <property type="term" value="F:alpha-L-fucosidase activity"/>
    <property type="evidence" value="ECO:0007669"/>
    <property type="project" value="TreeGrafter"/>
</dbReference>
<dbReference type="eggNOG" id="COG3325">
    <property type="taxonomic scope" value="Bacteria"/>
</dbReference>
<keyword evidence="4" id="KW-1185">Reference proteome</keyword>
<dbReference type="Proteomes" id="UP000183015">
    <property type="component" value="Unassembled WGS sequence"/>
</dbReference>
<dbReference type="OrthoDB" id="9816459at2"/>
<dbReference type="Pfam" id="PF22124">
    <property type="entry name" value="Glyco_hydro_95_cat"/>
    <property type="match status" value="1"/>
</dbReference>
<evidence type="ECO:0000259" key="2">
    <source>
        <dbReference type="SMART" id="SM00458"/>
    </source>
</evidence>
<sequence>MRRRTVTGVLAALALCVSTGVWSPGASAAASTSTAWTNGAFSVDAANLVREADIVLAGPNTAAQQSMPLGNGTLGAAVWAANGFTAQLNRADTLPSRKSPGWLQIPGLSQITDASDFSGVVDPYDGVLRESGGGMTATVYVRADKDELVVDVTGADPNAAQTATVNLWSGRTPTAAASGSVGTLAETWADNDATTGSGRTFGSLAALTAGGRNVSASVVDSQTVKVSFTPDSDGSFRVIVGSPQWTGGDAAATASTLLGSDASATSASLEAGHLAWWHSYWANLGLVKLSSADGTANYLEKLRTLYYFTTAEESRGPLPGSQAGVGDLFNFSKDTQNWYPAAYWFWNLRGQVAANIGAGASALNTGLFNLYTSNLADIQAWTRTYMGSSLPGICVPETMRFNGNGFQDDSSPFSDASCDQALSTWNGRTVSSGAEIGLWAWQQYLTTGDRNFLAANYPLMQQASEFLLAYTAVGTDGRRHAVANAHENQWNVQDPVNMIDAMKALFPATVAAARTLNTDASLVSQLQSAIGQIPDYPRTDAATRRQNLTVSADASGTDVLGQSSQPTAAVNNTENDDLEAVWPYGLIGDSSPLFSLAQRTYTHRVNVQQNDWSFDAVQAARLQLPSEVATDMTKLTQQYQAYPDGMGDLWGRTNETEPYIEQAANVALAVNESLVQDYDGVLRIDPAVPAGWDADGTEYIQGADTVSVQVHGGVIGTVGIHAGSTGSVTMRNPWPGQSVEVVDGTDESTVVLAPTTAAQFSIPTVAGTSYLVQPVAAPVSGMTFTQLTGTPATIVSHLGTVQIGVDRTGPTGPITGFNGLCVDDSGASTTNGNPVLVWDCSGAANQQWTVGPDGTLRTLGKCMDITGGATADGTKIELWDCDGGGNQVWQARTDGTLKNPQSGKCLDDSGSGPAGTQLIIWDCTASANQLWHLP</sequence>
<dbReference type="RefSeq" id="WP_143094522.1">
    <property type="nucleotide sequence ID" value="NZ_BBPN01000035.1"/>
</dbReference>
<name>A0A1H7TTL1_STRJI</name>
<dbReference type="STRING" id="235985.SAMN05414137_114183"/>
<dbReference type="PROSITE" id="PS50231">
    <property type="entry name" value="RICIN_B_LECTIN"/>
    <property type="match status" value="1"/>
</dbReference>
<dbReference type="Gene3D" id="2.60.40.1180">
    <property type="entry name" value="Golgi alpha-mannosidase II"/>
    <property type="match status" value="1"/>
</dbReference>
<evidence type="ECO:0000313" key="3">
    <source>
        <dbReference type="EMBL" id="SEL87806.1"/>
    </source>
</evidence>
<dbReference type="InterPro" id="IPR008928">
    <property type="entry name" value="6-hairpin_glycosidase_sf"/>
</dbReference>
<feature type="chain" id="PRO_5010292958" evidence="1">
    <location>
        <begin position="29"/>
        <end position="934"/>
    </location>
</feature>
<protein>
    <submittedName>
        <fullName evidence="3">Ricin-type beta-trefoil lectin domain-containing protein</fullName>
    </submittedName>
</protein>
<dbReference type="InterPro" id="IPR035992">
    <property type="entry name" value="Ricin_B-like_lectins"/>
</dbReference>
<keyword evidence="1" id="KW-0732">Signal</keyword>
<dbReference type="EMBL" id="FOAZ01000014">
    <property type="protein sequence ID" value="SEL87806.1"/>
    <property type="molecule type" value="Genomic_DNA"/>
</dbReference>
<accession>A0A1H7TTL1</accession>
<dbReference type="GO" id="GO:0030246">
    <property type="term" value="F:carbohydrate binding"/>
    <property type="evidence" value="ECO:0007669"/>
    <property type="project" value="UniProtKB-KW"/>
</dbReference>
<dbReference type="SUPFAM" id="SSF48208">
    <property type="entry name" value="Six-hairpin glycosidases"/>
    <property type="match status" value="1"/>
</dbReference>
<dbReference type="InterPro" id="IPR054363">
    <property type="entry name" value="GH95_cat"/>
</dbReference>
<evidence type="ECO:0000313" key="4">
    <source>
        <dbReference type="Proteomes" id="UP000183015"/>
    </source>
</evidence>
<dbReference type="PANTHER" id="PTHR31084:SF0">
    <property type="entry name" value="ALPHA-L-FUCOSIDASE 2"/>
    <property type="match status" value="1"/>
</dbReference>
<reference evidence="4" key="1">
    <citation type="submission" date="2016-10" db="EMBL/GenBank/DDBJ databases">
        <authorList>
            <person name="Varghese N."/>
        </authorList>
    </citation>
    <scope>NUCLEOTIDE SEQUENCE [LARGE SCALE GENOMIC DNA]</scope>
    <source>
        <strain evidence="4">DSM 45096 / BCRC 16803 / CGMCC 4.1857 / CIP 109030 / JCM 12277 / KCTC 19219 / NBRC 100920 / 33214</strain>
    </source>
</reference>
<feature type="domain" description="Ricin B lectin" evidence="2">
    <location>
        <begin position="809"/>
        <end position="934"/>
    </location>
</feature>
<dbReference type="Gene3D" id="1.50.10.10">
    <property type="match status" value="1"/>
</dbReference>
<dbReference type="CDD" id="cd23451">
    <property type="entry name" value="beta-trefoil_Ricin_laminarinase"/>
    <property type="match status" value="1"/>
</dbReference>
<evidence type="ECO:0000256" key="1">
    <source>
        <dbReference type="SAM" id="SignalP"/>
    </source>
</evidence>
<dbReference type="Pfam" id="PF00652">
    <property type="entry name" value="Ricin_B_lectin"/>
    <property type="match status" value="1"/>
</dbReference>
<gene>
    <name evidence="3" type="ORF">SAMN05414137_114183</name>
</gene>
<dbReference type="eggNOG" id="COG1554">
    <property type="taxonomic scope" value="Bacteria"/>
</dbReference>
<organism evidence="3 4">
    <name type="scientific">Streptacidiphilus jiangxiensis</name>
    <dbReference type="NCBI Taxonomy" id="235985"/>
    <lineage>
        <taxon>Bacteria</taxon>
        <taxon>Bacillati</taxon>
        <taxon>Actinomycetota</taxon>
        <taxon>Actinomycetes</taxon>
        <taxon>Kitasatosporales</taxon>
        <taxon>Streptomycetaceae</taxon>
        <taxon>Streptacidiphilus</taxon>
    </lineage>
</organism>
<proteinExistence type="predicted"/>
<dbReference type="AlphaFoldDB" id="A0A1H7TTL1"/>
<dbReference type="InterPro" id="IPR000772">
    <property type="entry name" value="Ricin_B_lectin"/>
</dbReference>
<dbReference type="PANTHER" id="PTHR31084">
    <property type="entry name" value="ALPHA-L-FUCOSIDASE 2"/>
    <property type="match status" value="1"/>
</dbReference>
<feature type="signal peptide" evidence="1">
    <location>
        <begin position="1"/>
        <end position="28"/>
    </location>
</feature>
<dbReference type="SMART" id="SM00458">
    <property type="entry name" value="RICIN"/>
    <property type="match status" value="1"/>
</dbReference>
<dbReference type="GO" id="GO:0005975">
    <property type="term" value="P:carbohydrate metabolic process"/>
    <property type="evidence" value="ECO:0007669"/>
    <property type="project" value="InterPro"/>
</dbReference>
<dbReference type="SUPFAM" id="SSF50370">
    <property type="entry name" value="Ricin B-like lectins"/>
    <property type="match status" value="1"/>
</dbReference>
<dbReference type="InterPro" id="IPR013780">
    <property type="entry name" value="Glyco_hydro_b"/>
</dbReference>
<dbReference type="Gene3D" id="2.80.10.50">
    <property type="match status" value="1"/>
</dbReference>
<dbReference type="InterPro" id="IPR012341">
    <property type="entry name" value="6hp_glycosidase-like_sf"/>
</dbReference>